<accession>B0EUX1</accession>
<feature type="compositionally biased region" description="Low complexity" evidence="2">
    <location>
        <begin position="845"/>
        <end position="856"/>
    </location>
</feature>
<name>B0EUX1_ENTDS</name>
<dbReference type="RefSeq" id="XP_001741850.1">
    <property type="nucleotide sequence ID" value="XM_001741798.1"/>
</dbReference>
<dbReference type="GeneID" id="5914364"/>
<sequence>MLSNTVQNCYDDLAIQIRKLSKKSITMLGGAYTALVNNGQFNKNDVVLLTNLFYTFLESSQSEKQEKLSKLLEDEKKSVTSSPKLKTNTEKIVERVGANAVSQTQDPGELPKGSVLENTNQPNKDNTLSEFLQKIIDLYSSETNKQLFCNICQQLLREVVIQLTVVPAIDNEMKDRFIQFIKQINTIQSGYLSLDSVFTNKFTGNETTKLIQEETNCLYYSFINEFKNLLTETSKKNSSKTVNDFYNGLNQLLQEGTLQTQLRYLHNNEHFKKAQTLIDSVLNKETKRDRKSEVKQKILRLLTDKNPNLLLKADNLEEFVDNILNTPDFTKASKLNSKINELEKKNNNAIHKKEELENEIKKANVNLNKIHEIIESYSEPLQEVKREKDALIKQIKEYDSIKAQSIAIPFELWYLEANYTCIIFIGERKKRIKFVLQLRHSNKNGELIQIRNNIYTRIYFTHKHFRREGDDVVYYINDSDIPKDRRVNVIHPNGSRYQYSYVNFKDNQIITEGRGFTNDLNSSKGRFIIRKVSNINLLSPSENELIKKREDDASKIKELIDREDGINYNKESANKKLENYNSTISHLEEQKQKYDSDLNSFKEEIKDLRLELSQEEKRINEDSSKDLDKIRKKILAKAIEENRIIIYSCNHSNEIKFIDAAEGSGIKFSISGQSICFLDSKEKDLRTKEGERWSSILSGKLLTFYYHLIEELKFTNKEEAVPNDNIIFETLFSDQQIIIFNVDIPSSYNEKYIPIAPCKRKAFDMDEPNRFMVFPVKTPKCPTRFVFKNGYYSGTPDGGIILINVSFKEDEQNLGVSDNILPSVSPRKPLKEGEKRTEQLSVENSSKAKQQQLKSSTTDTQKSLGISDIWELTFKDQSSDVYAFKKDGKMYGTKLIKTSSKSEQKPGDVFDYQSEGSHSSALGVYCLRSVDKSKKKNYKKCLDKELEFHFPENFKKTYNKDFFGVKTSIGSDYSTNISDTSIILPIESSRVGNKYYAIFEYEPNRYIGVTFNFSN</sequence>
<dbReference type="OrthoDB" id="29850at2759"/>
<evidence type="ECO:0000256" key="1">
    <source>
        <dbReference type="SAM" id="Coils"/>
    </source>
</evidence>
<keyword evidence="4" id="KW-1185">Reference proteome</keyword>
<reference evidence="4" key="1">
    <citation type="submission" date="2007-12" db="EMBL/GenBank/DDBJ databases">
        <title>Annotation of Entamoeba dispar SAW760.</title>
        <authorList>
            <person name="Lorenzi H."/>
            <person name="Inman J."/>
            <person name="Schobel S."/>
            <person name="Amedeo P."/>
            <person name="Caler E."/>
        </authorList>
    </citation>
    <scope>NUCLEOTIDE SEQUENCE [LARGE SCALE GENOMIC DNA]</scope>
    <source>
        <strain evidence="4">ATCC PRA-260 / SAW760</strain>
    </source>
</reference>
<dbReference type="EMBL" id="DS550974">
    <property type="protein sequence ID" value="EDR21695.1"/>
    <property type="molecule type" value="Genomic_DNA"/>
</dbReference>
<proteinExistence type="predicted"/>
<gene>
    <name evidence="3" type="ORF">EDI_247910</name>
</gene>
<feature type="region of interest" description="Disordered" evidence="2">
    <location>
        <begin position="101"/>
        <end position="121"/>
    </location>
</feature>
<dbReference type="Proteomes" id="UP000008076">
    <property type="component" value="Unassembled WGS sequence"/>
</dbReference>
<evidence type="ECO:0000256" key="2">
    <source>
        <dbReference type="SAM" id="MobiDB-lite"/>
    </source>
</evidence>
<evidence type="ECO:0000313" key="3">
    <source>
        <dbReference type="EMBL" id="EDR21695.1"/>
    </source>
</evidence>
<keyword evidence="1" id="KW-0175">Coiled coil</keyword>
<dbReference type="VEuPathDB" id="AmoebaDB:EDI_247910"/>
<feature type="coiled-coil region" evidence="1">
    <location>
        <begin position="332"/>
        <end position="401"/>
    </location>
</feature>
<protein>
    <submittedName>
        <fullName evidence="3">Uncharacterized protein</fullName>
    </submittedName>
</protein>
<feature type="region of interest" description="Disordered" evidence="2">
    <location>
        <begin position="818"/>
        <end position="859"/>
    </location>
</feature>
<organism evidence="4">
    <name type="scientific">Entamoeba dispar (strain ATCC PRA-260 / SAW760)</name>
    <dbReference type="NCBI Taxonomy" id="370354"/>
    <lineage>
        <taxon>Eukaryota</taxon>
        <taxon>Amoebozoa</taxon>
        <taxon>Evosea</taxon>
        <taxon>Archamoebae</taxon>
        <taxon>Mastigamoebida</taxon>
        <taxon>Entamoebidae</taxon>
        <taxon>Entamoeba</taxon>
    </lineage>
</organism>
<evidence type="ECO:0000313" key="4">
    <source>
        <dbReference type="Proteomes" id="UP000008076"/>
    </source>
</evidence>
<feature type="coiled-coil region" evidence="1">
    <location>
        <begin position="570"/>
        <end position="625"/>
    </location>
</feature>
<dbReference type="OMA" id="WYLEANY"/>
<dbReference type="KEGG" id="edi:EDI_247910"/>
<feature type="compositionally biased region" description="Basic and acidic residues" evidence="2">
    <location>
        <begin position="829"/>
        <end position="838"/>
    </location>
</feature>
<dbReference type="eggNOG" id="ENOG502RAC0">
    <property type="taxonomic scope" value="Eukaryota"/>
</dbReference>
<dbReference type="AlphaFoldDB" id="B0EUX1"/>